<dbReference type="InterPro" id="IPR010090">
    <property type="entry name" value="Phage_tape_meas"/>
</dbReference>
<keyword evidence="4" id="KW-1185">Reference proteome</keyword>
<accession>A0A380TUB7</accession>
<name>A0A380TUB7_9PAST</name>
<reference evidence="3 4" key="1">
    <citation type="submission" date="2018-06" db="EMBL/GenBank/DDBJ databases">
        <authorList>
            <consortium name="Pathogen Informatics"/>
            <person name="Doyle S."/>
        </authorList>
    </citation>
    <scope>NUCLEOTIDE SEQUENCE [LARGE SCALE GENOMIC DNA]</scope>
    <source>
        <strain evidence="3 4">NCTC10801</strain>
    </source>
</reference>
<dbReference type="AlphaFoldDB" id="A0A380TUB7"/>
<organism evidence="3 4">
    <name type="scientific">[Actinobacillus] rossii</name>
    <dbReference type="NCBI Taxonomy" id="123820"/>
    <lineage>
        <taxon>Bacteria</taxon>
        <taxon>Pseudomonadati</taxon>
        <taxon>Pseudomonadota</taxon>
        <taxon>Gammaproteobacteria</taxon>
        <taxon>Pasteurellales</taxon>
        <taxon>Pasteurellaceae</taxon>
    </lineage>
</organism>
<dbReference type="Pfam" id="PF10145">
    <property type="entry name" value="PhageMin_Tail"/>
    <property type="match status" value="1"/>
</dbReference>
<dbReference type="Proteomes" id="UP000254649">
    <property type="component" value="Unassembled WGS sequence"/>
</dbReference>
<evidence type="ECO:0000256" key="1">
    <source>
        <dbReference type="SAM" id="MobiDB-lite"/>
    </source>
</evidence>
<feature type="region of interest" description="Disordered" evidence="1">
    <location>
        <begin position="32"/>
        <end position="51"/>
    </location>
</feature>
<sequence>MADMNLKMAVTLKDQASAGLKKVADEVEKGAKRATDAAKRGAKEQQDAARQTDVLQSALSGKAENYARRLAQTRQTLGIRSEHQIQREIQRTEAAYNRLARSGRASAAELNRAYAASRQQIAQLNAEMGKMPVSSVGSRFGGMLSNAGHGAMGLAAGVTAGAMYLREPVRKEMSYDRQLAMVSNTAFAERDVAGRIAGKQELHQAVKKAVETGGGTKEDALASLDTLLASGAVSAETAMNLLPTLQKGAVATGASSEDLARIAISSMQQFGIGEQDIGKVLDMAVAAGQAGNFELADMARWLPQQMAAAKSMGLSGMEGLQALLVANQQARVTAGTSDEAGNNLVNLLAKISSKETKERFEKVEYTDSKGKKHDGIDLLKSMEGYKAKGQNSLEAFMSIMDDVVGSDEKYKELQKKLASAPTKERKALLNEMTDLVEGTALGKIISDRQALMALLGIRNNVQLGAEVKAQVENSDGAVEKSHQVIKDTNDYKVEDAKNTSEFAQMQGMKGFNNVLGTVSETLSEYGKEYPSLTSALAGATTMIGGLGAAALAAAGSLALLNFGKGGSAVGGAIDVATTVGGNGRVAAGGKWGKLLNVGSRALGVAGAATMLTSSENADERRMREYHWDNTKLSDKERYEIASKAVSNGWADDKYLLDIEKFGSNPDEVKRLTAQFKQNKFKLDFKKLNSWFSSDDEKAKMLTSFNRNWHELTPEQQASVSEQRSKFEARQKIKANNILNGVGSWVANDEERAYAKTVLDGKADWQVVQNKFYAGLNNPNLGKSSVLKGNAVSAGDGSLANIDFTPLTQSQEQQMNTFQTTLTADIQSLGQSISAGLLSAIQAQTTTLQNKITVELEGRVVAEQVSEQQYQNFKRGV</sequence>
<evidence type="ECO:0000313" key="3">
    <source>
        <dbReference type="EMBL" id="SUT91350.1"/>
    </source>
</evidence>
<feature type="domain" description="Phage tail tape measure protein" evidence="2">
    <location>
        <begin position="214"/>
        <end position="401"/>
    </location>
</feature>
<gene>
    <name evidence="3" type="ORF">NCTC10801_01440</name>
</gene>
<dbReference type="NCBIfam" id="TIGR01760">
    <property type="entry name" value="tape_meas_TP901"/>
    <property type="match status" value="1"/>
</dbReference>
<dbReference type="OrthoDB" id="8019720at2"/>
<protein>
    <submittedName>
        <fullName evidence="3">Phage tail tape measure protein, TP901 family, core region</fullName>
    </submittedName>
</protein>
<proteinExistence type="predicted"/>
<evidence type="ECO:0000259" key="2">
    <source>
        <dbReference type="Pfam" id="PF10145"/>
    </source>
</evidence>
<dbReference type="EMBL" id="UFRQ01000003">
    <property type="protein sequence ID" value="SUT91350.1"/>
    <property type="molecule type" value="Genomic_DNA"/>
</dbReference>
<evidence type="ECO:0000313" key="4">
    <source>
        <dbReference type="Proteomes" id="UP000254649"/>
    </source>
</evidence>
<feature type="compositionally biased region" description="Basic and acidic residues" evidence="1">
    <location>
        <begin position="32"/>
        <end position="47"/>
    </location>
</feature>